<dbReference type="AlphaFoldDB" id="A0A6B0TUC6"/>
<evidence type="ECO:0000313" key="3">
    <source>
        <dbReference type="Proteomes" id="UP000436016"/>
    </source>
</evidence>
<dbReference type="Pfam" id="PF00480">
    <property type="entry name" value="ROK"/>
    <property type="match status" value="1"/>
</dbReference>
<dbReference type="InterPro" id="IPR043129">
    <property type="entry name" value="ATPase_NBD"/>
</dbReference>
<dbReference type="Pfam" id="PF13412">
    <property type="entry name" value="HTH_24"/>
    <property type="match status" value="1"/>
</dbReference>
<name>A0A6B0TUC6_9RHOB</name>
<evidence type="ECO:0000256" key="1">
    <source>
        <dbReference type="ARBA" id="ARBA00006479"/>
    </source>
</evidence>
<dbReference type="PROSITE" id="PS01125">
    <property type="entry name" value="ROK"/>
    <property type="match status" value="1"/>
</dbReference>
<dbReference type="Gene3D" id="3.30.420.40">
    <property type="match status" value="2"/>
</dbReference>
<dbReference type="InterPro" id="IPR000600">
    <property type="entry name" value="ROK"/>
</dbReference>
<protein>
    <submittedName>
        <fullName evidence="2">ROK family protein</fullName>
    </submittedName>
</protein>
<proteinExistence type="inferred from homology"/>
<dbReference type="SUPFAM" id="SSF53067">
    <property type="entry name" value="Actin-like ATPase domain"/>
    <property type="match status" value="1"/>
</dbReference>
<sequence length="400" mass="42801">MSPRTDTRGSRRTILAHIRARSGIARVDIARDTGISPATVTTVTAELLAKGLVAEVLAEPDSGTKRGRPRVLLALNSDAFLLAGAKISNNHITVAVIDFGGELVADHVMPLPRARGTARDMADYVHAALTETLAPIGKDVADLASIGVGLSGFVDAESGEVHWSPTLSTRNVPFRDVLTDRLGVPVQIDNDANLAALAELWFGAGRGMSDFIVLTIEEGVGMGIVLDNRLFRGTRGIGAEFGHIKVQLDGALCRCGQRGCLEAYIADYALLREAGAAIGADQMDGTGAPQQIDSLIALAESGNHAAQSIIDRAGRMFSLGVANVINIFDPELIILSGERMRFFSYFEETFRQRLAQNIIDIDRDPARITVHTWEDLLWAKGAAALAMEGLTDRILQEPAG</sequence>
<evidence type="ECO:0000313" key="2">
    <source>
        <dbReference type="EMBL" id="MXU64563.1"/>
    </source>
</evidence>
<dbReference type="InterPro" id="IPR036390">
    <property type="entry name" value="WH_DNA-bd_sf"/>
</dbReference>
<dbReference type="CDD" id="cd24073">
    <property type="entry name" value="ASKHA_ATPase_ROK_CYANR"/>
    <property type="match status" value="1"/>
</dbReference>
<gene>
    <name evidence="2" type="ORF">GSH16_03820</name>
</gene>
<organism evidence="2 3">
    <name type="scientific">Oceanomicrobium pacificus</name>
    <dbReference type="NCBI Taxonomy" id="2692916"/>
    <lineage>
        <taxon>Bacteria</taxon>
        <taxon>Pseudomonadati</taxon>
        <taxon>Pseudomonadota</taxon>
        <taxon>Alphaproteobacteria</taxon>
        <taxon>Rhodobacterales</taxon>
        <taxon>Paracoccaceae</taxon>
        <taxon>Oceanomicrobium</taxon>
    </lineage>
</organism>
<keyword evidence="3" id="KW-1185">Reference proteome</keyword>
<dbReference type="PANTHER" id="PTHR18964">
    <property type="entry name" value="ROK (REPRESSOR, ORF, KINASE) FAMILY"/>
    <property type="match status" value="1"/>
</dbReference>
<dbReference type="RefSeq" id="WP_160852062.1">
    <property type="nucleotide sequence ID" value="NZ_WUWG01000001.1"/>
</dbReference>
<accession>A0A6B0TUC6</accession>
<comment type="caution">
    <text evidence="2">The sequence shown here is derived from an EMBL/GenBank/DDBJ whole genome shotgun (WGS) entry which is preliminary data.</text>
</comment>
<dbReference type="SUPFAM" id="SSF46785">
    <property type="entry name" value="Winged helix' DNA-binding domain"/>
    <property type="match status" value="1"/>
</dbReference>
<dbReference type="EMBL" id="WUWG01000001">
    <property type="protein sequence ID" value="MXU64563.1"/>
    <property type="molecule type" value="Genomic_DNA"/>
</dbReference>
<dbReference type="InterPro" id="IPR036388">
    <property type="entry name" value="WH-like_DNA-bd_sf"/>
</dbReference>
<dbReference type="InterPro" id="IPR049874">
    <property type="entry name" value="ROK_cs"/>
</dbReference>
<dbReference type="Proteomes" id="UP000436016">
    <property type="component" value="Unassembled WGS sequence"/>
</dbReference>
<dbReference type="Gene3D" id="1.10.10.10">
    <property type="entry name" value="Winged helix-like DNA-binding domain superfamily/Winged helix DNA-binding domain"/>
    <property type="match status" value="1"/>
</dbReference>
<dbReference type="PANTHER" id="PTHR18964:SF173">
    <property type="entry name" value="GLUCOKINASE"/>
    <property type="match status" value="1"/>
</dbReference>
<comment type="similarity">
    <text evidence="1">Belongs to the ROK (NagC/XylR) family.</text>
</comment>
<reference evidence="2 3" key="1">
    <citation type="submission" date="2019-12" db="EMBL/GenBank/DDBJ databases">
        <title>Strain KN286 was isolated from seawater, which was collected from Caroline Seamount in the tropical western Pacific.</title>
        <authorList>
            <person name="Wang Q."/>
        </authorList>
    </citation>
    <scope>NUCLEOTIDE SEQUENCE [LARGE SCALE GENOMIC DNA]</scope>
    <source>
        <strain evidence="2 3">KN286</strain>
    </source>
</reference>